<dbReference type="GO" id="GO:0046983">
    <property type="term" value="F:protein dimerization activity"/>
    <property type="evidence" value="ECO:0007669"/>
    <property type="project" value="InterPro"/>
</dbReference>
<accession>A0A1E5G0R1</accession>
<protein>
    <submittedName>
        <fullName evidence="2">Uncharacterized protein</fullName>
    </submittedName>
</protein>
<gene>
    <name evidence="2" type="ORF">BHF68_09840</name>
</gene>
<dbReference type="InterPro" id="IPR037208">
    <property type="entry name" value="Spo0E-like_sf"/>
</dbReference>
<dbReference type="AlphaFoldDB" id="A0A1E5G0R1"/>
<dbReference type="InterPro" id="IPR018540">
    <property type="entry name" value="Spo0E-like"/>
</dbReference>
<evidence type="ECO:0000256" key="1">
    <source>
        <dbReference type="SAM" id="Coils"/>
    </source>
</evidence>
<dbReference type="Proteomes" id="UP000094296">
    <property type="component" value="Unassembled WGS sequence"/>
</dbReference>
<proteinExistence type="predicted"/>
<keyword evidence="3" id="KW-1185">Reference proteome</keyword>
<organism evidence="2 3">
    <name type="scientific">Desulfuribacillus alkaliarsenatis</name>
    <dbReference type="NCBI Taxonomy" id="766136"/>
    <lineage>
        <taxon>Bacteria</taxon>
        <taxon>Bacillati</taxon>
        <taxon>Bacillota</taxon>
        <taxon>Desulfuribacillia</taxon>
        <taxon>Desulfuribacillales</taxon>
        <taxon>Desulfuribacillaceae</taxon>
        <taxon>Desulfuribacillus</taxon>
    </lineage>
</organism>
<keyword evidence="1" id="KW-0175">Coiled coil</keyword>
<dbReference type="RefSeq" id="WP_069643958.1">
    <property type="nucleotide sequence ID" value="NZ_MIJE01000033.1"/>
</dbReference>
<dbReference type="Pfam" id="PF09388">
    <property type="entry name" value="SpoOE-like"/>
    <property type="match status" value="1"/>
</dbReference>
<dbReference type="GO" id="GO:0043937">
    <property type="term" value="P:regulation of sporulation"/>
    <property type="evidence" value="ECO:0007669"/>
    <property type="project" value="InterPro"/>
</dbReference>
<dbReference type="SUPFAM" id="SSF140500">
    <property type="entry name" value="BAS1536-like"/>
    <property type="match status" value="1"/>
</dbReference>
<sequence>MNNTTSIKLDNNSKKAQMIEQQFEILRNELNNQVDKCGALSNQEEVLELSRKLDKLHNEYIKLKN</sequence>
<name>A0A1E5G0R1_9FIRM</name>
<evidence type="ECO:0000313" key="2">
    <source>
        <dbReference type="EMBL" id="OEF96038.1"/>
    </source>
</evidence>
<feature type="coiled-coil region" evidence="1">
    <location>
        <begin position="9"/>
        <end position="59"/>
    </location>
</feature>
<dbReference type="InterPro" id="IPR036638">
    <property type="entry name" value="HLH_DNA-bd_sf"/>
</dbReference>
<dbReference type="Gene3D" id="4.10.280.10">
    <property type="entry name" value="Helix-loop-helix DNA-binding domain"/>
    <property type="match status" value="1"/>
</dbReference>
<evidence type="ECO:0000313" key="3">
    <source>
        <dbReference type="Proteomes" id="UP000094296"/>
    </source>
</evidence>
<reference evidence="2 3" key="1">
    <citation type="submission" date="2016-09" db="EMBL/GenBank/DDBJ databases">
        <title>Draft genome sequence for the type strain of Desulfuribacillus alkaliarsenatis AHT28, an obligately anaerobic, sulfidogenic bacterium isolated from Russian soda lake sediments.</title>
        <authorList>
            <person name="Abin C.A."/>
            <person name="Hollibaugh J.T."/>
        </authorList>
    </citation>
    <scope>NUCLEOTIDE SEQUENCE [LARGE SCALE GENOMIC DNA]</scope>
    <source>
        <strain evidence="2 3">AHT28</strain>
    </source>
</reference>
<comment type="caution">
    <text evidence="2">The sequence shown here is derived from an EMBL/GenBank/DDBJ whole genome shotgun (WGS) entry which is preliminary data.</text>
</comment>
<dbReference type="EMBL" id="MIJE01000033">
    <property type="protein sequence ID" value="OEF96038.1"/>
    <property type="molecule type" value="Genomic_DNA"/>
</dbReference>